<evidence type="ECO:0000313" key="3">
    <source>
        <dbReference type="Proteomes" id="UP001319827"/>
    </source>
</evidence>
<dbReference type="Gene3D" id="3.40.50.850">
    <property type="entry name" value="Isochorismatase-like"/>
    <property type="match status" value="1"/>
</dbReference>
<evidence type="ECO:0000313" key="2">
    <source>
        <dbReference type="EMBL" id="BCR04712.1"/>
    </source>
</evidence>
<name>A0ABM8HP58_9BACT</name>
<dbReference type="InterPro" id="IPR050993">
    <property type="entry name" value="Isochorismatase_domain"/>
</dbReference>
<evidence type="ECO:0000259" key="1">
    <source>
        <dbReference type="Pfam" id="PF00857"/>
    </source>
</evidence>
<dbReference type="GO" id="GO:0016787">
    <property type="term" value="F:hydrolase activity"/>
    <property type="evidence" value="ECO:0007669"/>
    <property type="project" value="UniProtKB-KW"/>
</dbReference>
<organism evidence="2 3">
    <name type="scientific">Desulfuromonas versatilis</name>
    <dbReference type="NCBI Taxonomy" id="2802975"/>
    <lineage>
        <taxon>Bacteria</taxon>
        <taxon>Pseudomonadati</taxon>
        <taxon>Thermodesulfobacteriota</taxon>
        <taxon>Desulfuromonadia</taxon>
        <taxon>Desulfuromonadales</taxon>
        <taxon>Desulfuromonadaceae</taxon>
        <taxon>Desulfuromonas</taxon>
    </lineage>
</organism>
<dbReference type="PANTHER" id="PTHR14119:SF3">
    <property type="entry name" value="ISOCHORISMATASE DOMAIN-CONTAINING PROTEIN 2"/>
    <property type="match status" value="1"/>
</dbReference>
<dbReference type="PANTHER" id="PTHR14119">
    <property type="entry name" value="HYDROLASE"/>
    <property type="match status" value="1"/>
</dbReference>
<dbReference type="EMBL" id="AP024355">
    <property type="protein sequence ID" value="BCR04712.1"/>
    <property type="molecule type" value="Genomic_DNA"/>
</dbReference>
<reference evidence="2 3" key="2">
    <citation type="journal article" date="2021" name="Int. J. Syst. Evol. Microbiol.">
        <title>Isolation and Polyphasic Characterization of Desulfuromonas versatilis sp. Nov., an Electrogenic Bacteria Capable of Versatile Metabolism Isolated from a Graphene Oxide-Reducing Enrichment Culture.</title>
        <authorList>
            <person name="Xie L."/>
            <person name="Yoshida N."/>
            <person name="Ishii S."/>
            <person name="Meng L."/>
        </authorList>
    </citation>
    <scope>NUCLEOTIDE SEQUENCE [LARGE SCALE GENOMIC DNA]</scope>
    <source>
        <strain evidence="2 3">NIT-T3</strain>
    </source>
</reference>
<reference evidence="2 3" key="1">
    <citation type="journal article" date="2016" name="C (Basel)">
        <title>Selective Growth of and Electricity Production by Marine Exoelectrogenic Bacteria in Self-Aggregated Hydrogel of Microbially Reduced Graphene Oxide.</title>
        <authorList>
            <person name="Yoshida N."/>
            <person name="Goto Y."/>
            <person name="Miyata Y."/>
        </authorList>
    </citation>
    <scope>NUCLEOTIDE SEQUENCE [LARGE SCALE GENOMIC DNA]</scope>
    <source>
        <strain evidence="2 3">NIT-T3</strain>
    </source>
</reference>
<feature type="domain" description="Isochorismatase-like" evidence="1">
    <location>
        <begin position="15"/>
        <end position="165"/>
    </location>
</feature>
<protein>
    <submittedName>
        <fullName evidence="2">Hydrolase</fullName>
    </submittedName>
</protein>
<accession>A0ABM8HP58</accession>
<dbReference type="InterPro" id="IPR036380">
    <property type="entry name" value="Isochorismatase-like_sf"/>
</dbReference>
<dbReference type="InterPro" id="IPR000868">
    <property type="entry name" value="Isochorismatase-like_dom"/>
</dbReference>
<dbReference type="Pfam" id="PF00857">
    <property type="entry name" value="Isochorismatase"/>
    <property type="match status" value="1"/>
</dbReference>
<keyword evidence="3" id="KW-1185">Reference proteome</keyword>
<keyword evidence="2" id="KW-0378">Hydrolase</keyword>
<proteinExistence type="predicted"/>
<dbReference type="Proteomes" id="UP001319827">
    <property type="component" value="Chromosome"/>
</dbReference>
<dbReference type="SUPFAM" id="SSF52499">
    <property type="entry name" value="Isochorismatase-like hydrolases"/>
    <property type="match status" value="1"/>
</dbReference>
<dbReference type="RefSeq" id="WP_221252166.1">
    <property type="nucleotide sequence ID" value="NZ_AP024355.1"/>
</dbReference>
<gene>
    <name evidence="2" type="ORF">DESUT3_17810</name>
</gene>
<sequence length="190" mass="20704">MSQDISRFKLDKDKAALVVVDVQEKLIPAMPEKVYRQTLKSIQFLVEGARHLKLPVVATEQYPKGLGRTVSDLAQACQDKLVEKVSFGCCGEPSFLETLKSLGRSQIIVTGMEAHVCVYQTVLGLLDAGYHVHLVRDAIISRGKIDYLNALENAARAGATVTTAETALFQLMGASTAPEFKAISALVKNR</sequence>